<reference evidence="1" key="1">
    <citation type="submission" date="2023-10" db="EMBL/GenBank/DDBJ databases">
        <authorList>
            <person name="Domelevo Entfellner J.-B."/>
        </authorList>
    </citation>
    <scope>NUCLEOTIDE SEQUENCE</scope>
</reference>
<sequence>MELMMVDALVHANIKTIETSTSQELKEAREFILRIRRRNLYQACNDIREFMIIDKWMHQ</sequence>
<dbReference type="Proteomes" id="UP001189624">
    <property type="component" value="Chromosome 3"/>
</dbReference>
<name>A0AA86S8A6_9FABA</name>
<dbReference type="EMBL" id="OY731400">
    <property type="protein sequence ID" value="CAJ1944889.1"/>
    <property type="molecule type" value="Genomic_DNA"/>
</dbReference>
<accession>A0AA86S8A6</accession>
<evidence type="ECO:0000313" key="2">
    <source>
        <dbReference type="Proteomes" id="UP001189624"/>
    </source>
</evidence>
<keyword evidence="2" id="KW-1185">Reference proteome</keyword>
<evidence type="ECO:0000313" key="1">
    <source>
        <dbReference type="EMBL" id="CAJ1944889.1"/>
    </source>
</evidence>
<proteinExistence type="predicted"/>
<gene>
    <name evidence="1" type="ORF">AYBTSS11_LOCUS12162</name>
</gene>
<organism evidence="1 2">
    <name type="scientific">Sphenostylis stenocarpa</name>
    <dbReference type="NCBI Taxonomy" id="92480"/>
    <lineage>
        <taxon>Eukaryota</taxon>
        <taxon>Viridiplantae</taxon>
        <taxon>Streptophyta</taxon>
        <taxon>Embryophyta</taxon>
        <taxon>Tracheophyta</taxon>
        <taxon>Spermatophyta</taxon>
        <taxon>Magnoliopsida</taxon>
        <taxon>eudicotyledons</taxon>
        <taxon>Gunneridae</taxon>
        <taxon>Pentapetalae</taxon>
        <taxon>rosids</taxon>
        <taxon>fabids</taxon>
        <taxon>Fabales</taxon>
        <taxon>Fabaceae</taxon>
        <taxon>Papilionoideae</taxon>
        <taxon>50 kb inversion clade</taxon>
        <taxon>NPAAA clade</taxon>
        <taxon>indigoferoid/millettioid clade</taxon>
        <taxon>Phaseoleae</taxon>
        <taxon>Sphenostylis</taxon>
    </lineage>
</organism>
<protein>
    <submittedName>
        <fullName evidence="1">Uncharacterized protein</fullName>
    </submittedName>
</protein>
<dbReference type="Gramene" id="rna-AYBTSS11_LOCUS12162">
    <property type="protein sequence ID" value="CAJ1944889.1"/>
    <property type="gene ID" value="gene-AYBTSS11_LOCUS12162"/>
</dbReference>
<dbReference type="AlphaFoldDB" id="A0AA86S8A6"/>